<dbReference type="PANTHER" id="PTHR40266:SF2">
    <property type="entry name" value="TOXIN HIGB-1"/>
    <property type="match status" value="1"/>
</dbReference>
<proteinExistence type="predicted"/>
<dbReference type="EMBL" id="MLJW01009010">
    <property type="protein sequence ID" value="OIQ63433.1"/>
    <property type="molecule type" value="Genomic_DNA"/>
</dbReference>
<name>A0A1J5NW41_9ZZZZ</name>
<dbReference type="InterPro" id="IPR035093">
    <property type="entry name" value="RelE/ParE_toxin_dom_sf"/>
</dbReference>
<dbReference type="SUPFAM" id="SSF143011">
    <property type="entry name" value="RelE-like"/>
    <property type="match status" value="1"/>
</dbReference>
<dbReference type="InterPro" id="IPR007711">
    <property type="entry name" value="HigB-1"/>
</dbReference>
<reference evidence="1" key="1">
    <citation type="submission" date="2016-10" db="EMBL/GenBank/DDBJ databases">
        <title>Sequence of Gallionella enrichment culture.</title>
        <authorList>
            <person name="Poehlein A."/>
            <person name="Muehling M."/>
            <person name="Daniel R."/>
        </authorList>
    </citation>
    <scope>NUCLEOTIDE SEQUENCE</scope>
</reference>
<dbReference type="Gene3D" id="3.30.2310.20">
    <property type="entry name" value="RelE-like"/>
    <property type="match status" value="1"/>
</dbReference>
<evidence type="ECO:0000313" key="1">
    <source>
        <dbReference type="EMBL" id="OIQ63433.1"/>
    </source>
</evidence>
<dbReference type="Pfam" id="PF05015">
    <property type="entry name" value="HigB-like_toxin"/>
    <property type="match status" value="1"/>
</dbReference>
<dbReference type="PANTHER" id="PTHR40266">
    <property type="entry name" value="TOXIN HIGB-1"/>
    <property type="match status" value="1"/>
</dbReference>
<dbReference type="AlphaFoldDB" id="A0A1J5NW41"/>
<comment type="caution">
    <text evidence="1">The sequence shown here is derived from an EMBL/GenBank/DDBJ whole genome shotgun (WGS) entry which is preliminary data.</text>
</comment>
<sequence length="99" mass="11399">MRYTIQKMIKSFAHKGLEKFFLTGSRAGIRADHAGKLARQLAILNVATSPQDMDKPGWKFHPLSGEFSGHWSVWINGNWRLTFRFSGEDAEVVNYQDYH</sequence>
<protein>
    <submittedName>
        <fullName evidence="1">Plasmid maintenance system killer protein</fullName>
    </submittedName>
</protein>
<organism evidence="1">
    <name type="scientific">mine drainage metagenome</name>
    <dbReference type="NCBI Taxonomy" id="410659"/>
    <lineage>
        <taxon>unclassified sequences</taxon>
        <taxon>metagenomes</taxon>
        <taxon>ecological metagenomes</taxon>
    </lineage>
</organism>
<accession>A0A1J5NW41</accession>
<gene>
    <name evidence="1" type="ORF">GALL_550250</name>
</gene>